<feature type="domain" description="Phospholipase/carboxylesterase/thioesterase" evidence="2">
    <location>
        <begin position="5"/>
        <end position="210"/>
    </location>
</feature>
<reference evidence="3" key="1">
    <citation type="journal article" date="2020" name="Nature">
        <title>Giant virus diversity and host interactions through global metagenomics.</title>
        <authorList>
            <person name="Schulz F."/>
            <person name="Roux S."/>
            <person name="Paez-Espino D."/>
            <person name="Jungbluth S."/>
            <person name="Walsh D.A."/>
            <person name="Denef V.J."/>
            <person name="McMahon K.D."/>
            <person name="Konstantinidis K.T."/>
            <person name="Eloe-Fadrosh E.A."/>
            <person name="Kyrpides N.C."/>
            <person name="Woyke T."/>
        </authorList>
    </citation>
    <scope>NUCLEOTIDE SEQUENCE</scope>
    <source>
        <strain evidence="3">GVMAG-M-3300023174-75</strain>
    </source>
</reference>
<dbReference type="EMBL" id="MN739685">
    <property type="protein sequence ID" value="QHT21092.1"/>
    <property type="molecule type" value="Genomic_DNA"/>
</dbReference>
<dbReference type="SUPFAM" id="SSF53474">
    <property type="entry name" value="alpha/beta-Hydrolases"/>
    <property type="match status" value="1"/>
</dbReference>
<organism evidence="3">
    <name type="scientific">viral metagenome</name>
    <dbReference type="NCBI Taxonomy" id="1070528"/>
    <lineage>
        <taxon>unclassified sequences</taxon>
        <taxon>metagenomes</taxon>
        <taxon>organismal metagenomes</taxon>
    </lineage>
</organism>
<dbReference type="AlphaFoldDB" id="A0A6C0DXB4"/>
<proteinExistence type="inferred from homology"/>
<dbReference type="GO" id="GO:0052689">
    <property type="term" value="F:carboxylic ester hydrolase activity"/>
    <property type="evidence" value="ECO:0007669"/>
    <property type="project" value="TreeGrafter"/>
</dbReference>
<evidence type="ECO:0000259" key="2">
    <source>
        <dbReference type="Pfam" id="PF02230"/>
    </source>
</evidence>
<dbReference type="InterPro" id="IPR029058">
    <property type="entry name" value="AB_hydrolase_fold"/>
</dbReference>
<dbReference type="InterPro" id="IPR003140">
    <property type="entry name" value="PLipase/COase/thioEstase"/>
</dbReference>
<accession>A0A6C0DXB4</accession>
<protein>
    <recommendedName>
        <fullName evidence="2">Phospholipase/carboxylesterase/thioesterase domain-containing protein</fullName>
    </recommendedName>
</protein>
<sequence length="228" mass="26999">MHNGNTIIYNSQKKHKYTFIMLHPMYNDATYFNDHIEYFKKTNSALTSSIKFILPQSLQMTIDYPNNKQYNVKSWYNYYTCNNNLSKLDKINIDQFNSETKKIVNIINEEADILKSYKKLFIIGVSQGGTLLFNILKFLPESIGGLFCIKSLYMYKYINLKQNNATPLFFYSGNKDNIYNLDFQKKCAKLLEPNYNVNWTIISDLDHYTKIQEEYDFIFSNFILIIKI</sequence>
<dbReference type="PANTHER" id="PTHR10655">
    <property type="entry name" value="LYSOPHOSPHOLIPASE-RELATED"/>
    <property type="match status" value="1"/>
</dbReference>
<dbReference type="Pfam" id="PF02230">
    <property type="entry name" value="Abhydrolase_2"/>
    <property type="match status" value="1"/>
</dbReference>
<evidence type="ECO:0000256" key="1">
    <source>
        <dbReference type="ARBA" id="ARBA00006499"/>
    </source>
</evidence>
<dbReference type="Gene3D" id="3.40.50.1820">
    <property type="entry name" value="alpha/beta hydrolase"/>
    <property type="match status" value="1"/>
</dbReference>
<dbReference type="GO" id="GO:0005737">
    <property type="term" value="C:cytoplasm"/>
    <property type="evidence" value="ECO:0007669"/>
    <property type="project" value="TreeGrafter"/>
</dbReference>
<dbReference type="PANTHER" id="PTHR10655:SF63">
    <property type="entry name" value="PHOSPHOLIPASE_CARBOXYLESTERASE_THIOESTERASE DOMAIN-CONTAINING PROTEIN"/>
    <property type="match status" value="1"/>
</dbReference>
<comment type="similarity">
    <text evidence="1">Belongs to the AB hydrolase superfamily. AB hydrolase 2 family.</text>
</comment>
<dbReference type="GO" id="GO:0008474">
    <property type="term" value="F:palmitoyl-(protein) hydrolase activity"/>
    <property type="evidence" value="ECO:0007669"/>
    <property type="project" value="TreeGrafter"/>
</dbReference>
<name>A0A6C0DXB4_9ZZZZ</name>
<dbReference type="InterPro" id="IPR050565">
    <property type="entry name" value="LYPA1-2/EST-like"/>
</dbReference>
<evidence type="ECO:0000313" key="3">
    <source>
        <dbReference type="EMBL" id="QHT21092.1"/>
    </source>
</evidence>